<dbReference type="GO" id="GO:0004830">
    <property type="term" value="F:tryptophan-tRNA ligase activity"/>
    <property type="evidence" value="ECO:0007669"/>
    <property type="project" value="UniProtKB-UniRule"/>
</dbReference>
<keyword evidence="6 9" id="KW-0648">Protein biosynthesis</keyword>
<evidence type="ECO:0000256" key="6">
    <source>
        <dbReference type="ARBA" id="ARBA00022917"/>
    </source>
</evidence>
<dbReference type="Gene3D" id="1.10.240.10">
    <property type="entry name" value="Tyrosyl-Transfer RNA Synthetase"/>
    <property type="match status" value="1"/>
</dbReference>
<dbReference type="InterPro" id="IPR050203">
    <property type="entry name" value="Trp-tRNA_synthetase"/>
</dbReference>
<dbReference type="InterPro" id="IPR002306">
    <property type="entry name" value="Trp-tRNA-ligase"/>
</dbReference>
<dbReference type="AlphaFoldDB" id="A0A561BLL3"/>
<dbReference type="InterPro" id="IPR014729">
    <property type="entry name" value="Rossmann-like_a/b/a_fold"/>
</dbReference>
<accession>A0A561BLL3</accession>
<dbReference type="EC" id="6.1.1.2" evidence="2 8"/>
<evidence type="ECO:0000256" key="1">
    <source>
        <dbReference type="ARBA" id="ARBA00005594"/>
    </source>
</evidence>
<dbReference type="GO" id="GO:0005829">
    <property type="term" value="C:cytosol"/>
    <property type="evidence" value="ECO:0007669"/>
    <property type="project" value="TreeGrafter"/>
</dbReference>
<dbReference type="CDD" id="cd00806">
    <property type="entry name" value="TrpRS_core"/>
    <property type="match status" value="1"/>
</dbReference>
<evidence type="ECO:0000256" key="8">
    <source>
        <dbReference type="NCBIfam" id="TIGR00233"/>
    </source>
</evidence>
<evidence type="ECO:0000256" key="3">
    <source>
        <dbReference type="ARBA" id="ARBA00022598"/>
    </source>
</evidence>
<evidence type="ECO:0000256" key="4">
    <source>
        <dbReference type="ARBA" id="ARBA00022741"/>
    </source>
</evidence>
<name>A0A561BLL3_9ACTN</name>
<evidence type="ECO:0000256" key="7">
    <source>
        <dbReference type="ARBA" id="ARBA00023146"/>
    </source>
</evidence>
<dbReference type="RefSeq" id="WP_145803203.1">
    <property type="nucleotide sequence ID" value="NZ_VIVK01000001.1"/>
</dbReference>
<dbReference type="OrthoDB" id="9801042at2"/>
<dbReference type="PANTHER" id="PTHR43766:SF1">
    <property type="entry name" value="TRYPTOPHAN--TRNA LIGASE, MITOCHONDRIAL"/>
    <property type="match status" value="1"/>
</dbReference>
<keyword evidence="3 9" id="KW-0436">Ligase</keyword>
<dbReference type="SUPFAM" id="SSF52374">
    <property type="entry name" value="Nucleotidylyl transferase"/>
    <property type="match status" value="1"/>
</dbReference>
<dbReference type="NCBIfam" id="TIGR00233">
    <property type="entry name" value="trpS"/>
    <property type="match status" value="1"/>
</dbReference>
<dbReference type="Gene3D" id="3.40.50.620">
    <property type="entry name" value="HUPs"/>
    <property type="match status" value="1"/>
</dbReference>
<dbReference type="Pfam" id="PF00579">
    <property type="entry name" value="tRNA-synt_1b"/>
    <property type="match status" value="1"/>
</dbReference>
<keyword evidence="7 9" id="KW-0030">Aminoacyl-tRNA synthetase</keyword>
<keyword evidence="4 9" id="KW-0547">Nucleotide-binding</keyword>
<dbReference type="PRINTS" id="PR01039">
    <property type="entry name" value="TRNASYNTHTRP"/>
</dbReference>
<dbReference type="PANTHER" id="PTHR43766">
    <property type="entry name" value="TRYPTOPHAN--TRNA LIGASE, MITOCHONDRIAL"/>
    <property type="match status" value="1"/>
</dbReference>
<keyword evidence="11" id="KW-1185">Reference proteome</keyword>
<dbReference type="GO" id="GO:0005524">
    <property type="term" value="F:ATP binding"/>
    <property type="evidence" value="ECO:0007669"/>
    <property type="project" value="UniProtKB-KW"/>
</dbReference>
<evidence type="ECO:0000313" key="10">
    <source>
        <dbReference type="EMBL" id="TWD79786.1"/>
    </source>
</evidence>
<dbReference type="InterPro" id="IPR002305">
    <property type="entry name" value="aa-tRNA-synth_Ic"/>
</dbReference>
<evidence type="ECO:0000256" key="5">
    <source>
        <dbReference type="ARBA" id="ARBA00022840"/>
    </source>
</evidence>
<dbReference type="EMBL" id="VIVK01000001">
    <property type="protein sequence ID" value="TWD79786.1"/>
    <property type="molecule type" value="Genomic_DNA"/>
</dbReference>
<dbReference type="Proteomes" id="UP000318380">
    <property type="component" value="Unassembled WGS sequence"/>
</dbReference>
<sequence>MTTLSGITPSGRLTLGNHLGALRRFTDPDGFYFVANLHAMTTKHDPRRLAALTRETATLMLAAGLPPGTVFVQSDVPAHAQLAYLLECTSYVGELSRMIQYKEKGRGRPMTRASLFTYPCLMAADILLYGTDRVPVGGDQDQHVELARDVAIRFNREYGETFVVPRLDKAALAMRVKDLANPRTKMSKSDEDNAVGTIRLLDPADVIRRQIMRAVTDSGSEVRHDDVMKPGVTNLLEILAACTDGDPVALADAYTTYGALKKDVADAVLAVIEPLQKQYAVLAGEPGAVDAMLAQGRDRAIEASAPRLRAAVEAMGLAGSRGDVVALEPVAG</sequence>
<protein>
    <recommendedName>
        <fullName evidence="2 8">Tryptophan--tRNA ligase</fullName>
        <ecNumber evidence="2 8">6.1.1.2</ecNumber>
    </recommendedName>
</protein>
<keyword evidence="5 9" id="KW-0067">ATP-binding</keyword>
<comment type="similarity">
    <text evidence="1 9">Belongs to the class-I aminoacyl-tRNA synthetase family.</text>
</comment>
<dbReference type="GO" id="GO:0006436">
    <property type="term" value="P:tryptophanyl-tRNA aminoacylation"/>
    <property type="evidence" value="ECO:0007669"/>
    <property type="project" value="UniProtKB-UniRule"/>
</dbReference>
<evidence type="ECO:0000313" key="11">
    <source>
        <dbReference type="Proteomes" id="UP000318380"/>
    </source>
</evidence>
<gene>
    <name evidence="10" type="ORF">FB561_0852</name>
</gene>
<reference evidence="10 11" key="1">
    <citation type="submission" date="2019-06" db="EMBL/GenBank/DDBJ databases">
        <title>Sequencing the genomes of 1000 actinobacteria strains.</title>
        <authorList>
            <person name="Klenk H.-P."/>
        </authorList>
    </citation>
    <scope>NUCLEOTIDE SEQUENCE [LARGE SCALE GENOMIC DNA]</scope>
    <source>
        <strain evidence="10 11">DSM 24683</strain>
    </source>
</reference>
<proteinExistence type="inferred from homology"/>
<organism evidence="10 11">
    <name type="scientific">Kribbella amoyensis</name>
    <dbReference type="NCBI Taxonomy" id="996641"/>
    <lineage>
        <taxon>Bacteria</taxon>
        <taxon>Bacillati</taxon>
        <taxon>Actinomycetota</taxon>
        <taxon>Actinomycetes</taxon>
        <taxon>Propionibacteriales</taxon>
        <taxon>Kribbellaceae</taxon>
        <taxon>Kribbella</taxon>
    </lineage>
</organism>
<comment type="caution">
    <text evidence="10">The sequence shown here is derived from an EMBL/GenBank/DDBJ whole genome shotgun (WGS) entry which is preliminary data.</text>
</comment>
<evidence type="ECO:0000256" key="2">
    <source>
        <dbReference type="ARBA" id="ARBA00013161"/>
    </source>
</evidence>
<evidence type="ECO:0000256" key="9">
    <source>
        <dbReference type="RuleBase" id="RU363036"/>
    </source>
</evidence>